<protein>
    <submittedName>
        <fullName evidence="2">Luciferase 1</fullName>
    </submittedName>
</protein>
<accession>A0A5A4PWC0</accession>
<evidence type="ECO:0000313" key="2">
    <source>
        <dbReference type="EMBL" id="BBG43629.1"/>
    </source>
</evidence>
<gene>
    <name evidence="2" type="primary">Luc1</name>
</gene>
<dbReference type="AlphaFoldDB" id="A0A5A4PWC0"/>
<keyword evidence="1" id="KW-0732">Signal</keyword>
<proteinExistence type="evidence at transcript level"/>
<evidence type="ECO:0000256" key="1">
    <source>
        <dbReference type="SAM" id="SignalP"/>
    </source>
</evidence>
<dbReference type="EMBL" id="LC424928">
    <property type="protein sequence ID" value="BBG43629.1"/>
    <property type="molecule type" value="mRNA"/>
</dbReference>
<organism evidence="2">
    <name type="scientific">Odontosyllis octodentata</name>
    <dbReference type="NCBI Taxonomy" id="2336528"/>
    <lineage>
        <taxon>Eukaryota</taxon>
        <taxon>Metazoa</taxon>
        <taxon>Spiralia</taxon>
        <taxon>Lophotrochozoa</taxon>
        <taxon>Annelida</taxon>
        <taxon>Polychaeta</taxon>
        <taxon>Errantia</taxon>
        <taxon>Phyllodocida</taxon>
        <taxon>Syllidae</taxon>
        <taxon>Odontosyllis</taxon>
    </lineage>
</organism>
<sequence length="335" mass="39321">MKFALFISIACCALSVSFGLRATILECLKIVPSWSDIDCTPHHPRLFAEFDDIWAGKQLEVIAQWLDNPIPEDWTPEELLDYCIYRECHTNQAMVDYMFEYGYPPYCMTQSSEDWMNDRYWSRCKVVVNQTLELTPEDYSTYFCYKVFHQQDPAIPCEPFEEIMNPNHPTVQELQKSHELFIDDAEPESEQWWISLMRDIKEKSVDEDHVESFHYGWIINMDANDYKNMVPLWSPYQGPTVPARRDFPRIIDAMLNHGGNITLGDFRHFECIHYEGIGSQRCREFGPLHYEPREMIVLVPTLHHILMGMTQHLDKVVHLERALLLEAQGLILSGY</sequence>
<name>A0A5A4PWC0_9ANNE</name>
<feature type="chain" id="PRO_5022661087" evidence="1">
    <location>
        <begin position="20"/>
        <end position="335"/>
    </location>
</feature>
<reference evidence="2" key="1">
    <citation type="journal article" date="2019" name="Sci. Rep.">
        <title>Luciferase gene of a Caribbean fireworm (Syllidae) from Puerto Rico.</title>
        <authorList>
            <person name="Mitani Y."/>
            <person name="Yasuno R."/>
            <person name="Futahashi R."/>
            <person name="Oakley T.H."/>
            <person name="Ohmiya Y."/>
        </authorList>
    </citation>
    <scope>NUCLEOTIDE SEQUENCE</scope>
</reference>
<feature type="signal peptide" evidence="1">
    <location>
        <begin position="1"/>
        <end position="19"/>
    </location>
</feature>